<reference evidence="3" key="1">
    <citation type="submission" date="2021-04" db="EMBL/GenBank/DDBJ databases">
        <title>Dactylosporangium aurantiacum NRRL B-8018 full assembly.</title>
        <authorList>
            <person name="Hartkoorn R.C."/>
            <person name="Beaudoing E."/>
            <person name="Hot D."/>
        </authorList>
    </citation>
    <scope>NUCLEOTIDE SEQUENCE</scope>
    <source>
        <strain evidence="3">NRRL B-8018</strain>
    </source>
</reference>
<protein>
    <submittedName>
        <fullName evidence="3">Glycosyltransferase family 2 protein</fullName>
    </submittedName>
</protein>
<dbReference type="InterPro" id="IPR001173">
    <property type="entry name" value="Glyco_trans_2-like"/>
</dbReference>
<feature type="domain" description="Glycosyltransferase 2-like" evidence="2">
    <location>
        <begin position="4"/>
        <end position="115"/>
    </location>
</feature>
<dbReference type="Pfam" id="PF00535">
    <property type="entry name" value="Glycos_transf_2"/>
    <property type="match status" value="1"/>
</dbReference>
<evidence type="ECO:0000256" key="1">
    <source>
        <dbReference type="SAM" id="Phobius"/>
    </source>
</evidence>
<feature type="transmembrane region" description="Helical" evidence="1">
    <location>
        <begin position="256"/>
        <end position="275"/>
    </location>
</feature>
<evidence type="ECO:0000259" key="2">
    <source>
        <dbReference type="Pfam" id="PF00535"/>
    </source>
</evidence>
<dbReference type="PANTHER" id="PTHR43685:SF2">
    <property type="entry name" value="GLYCOSYLTRANSFERASE 2-LIKE DOMAIN-CONTAINING PROTEIN"/>
    <property type="match status" value="1"/>
</dbReference>
<dbReference type="RefSeq" id="WP_033361759.1">
    <property type="nucleotide sequence ID" value="NZ_CP073767.1"/>
</dbReference>
<proteinExistence type="predicted"/>
<organism evidence="3 4">
    <name type="scientific">Dactylosporangium aurantiacum</name>
    <dbReference type="NCBI Taxonomy" id="35754"/>
    <lineage>
        <taxon>Bacteria</taxon>
        <taxon>Bacillati</taxon>
        <taxon>Actinomycetota</taxon>
        <taxon>Actinomycetes</taxon>
        <taxon>Micromonosporales</taxon>
        <taxon>Micromonosporaceae</taxon>
        <taxon>Dactylosporangium</taxon>
    </lineage>
</organism>
<dbReference type="PANTHER" id="PTHR43685">
    <property type="entry name" value="GLYCOSYLTRANSFERASE"/>
    <property type="match status" value="1"/>
</dbReference>
<dbReference type="EMBL" id="CP073767">
    <property type="protein sequence ID" value="UWZ58221.1"/>
    <property type="molecule type" value="Genomic_DNA"/>
</dbReference>
<evidence type="ECO:0000313" key="4">
    <source>
        <dbReference type="Proteomes" id="UP001058003"/>
    </source>
</evidence>
<accession>A0A9Q9IM70</accession>
<dbReference type="Proteomes" id="UP001058003">
    <property type="component" value="Chromosome"/>
</dbReference>
<gene>
    <name evidence="3" type="ORF">Daura_19850</name>
</gene>
<dbReference type="InterPro" id="IPR029044">
    <property type="entry name" value="Nucleotide-diphossugar_trans"/>
</dbReference>
<evidence type="ECO:0000313" key="3">
    <source>
        <dbReference type="EMBL" id="UWZ58221.1"/>
    </source>
</evidence>
<keyword evidence="4" id="KW-1185">Reference proteome</keyword>
<keyword evidence="1" id="KW-0812">Transmembrane</keyword>
<name>A0A9Q9IM70_9ACTN</name>
<feature type="transmembrane region" description="Helical" evidence="1">
    <location>
        <begin position="287"/>
        <end position="311"/>
    </location>
</feature>
<dbReference type="AlphaFoldDB" id="A0A9Q9IM70"/>
<dbReference type="GO" id="GO:0044010">
    <property type="term" value="P:single-species biofilm formation"/>
    <property type="evidence" value="ECO:0007669"/>
    <property type="project" value="TreeGrafter"/>
</dbReference>
<dbReference type="Gene3D" id="3.90.550.10">
    <property type="entry name" value="Spore Coat Polysaccharide Biosynthesis Protein SpsA, Chain A"/>
    <property type="match status" value="1"/>
</dbReference>
<keyword evidence="1" id="KW-0472">Membrane</keyword>
<dbReference type="KEGG" id="daur:Daura_19850"/>
<dbReference type="OrthoDB" id="3655479at2"/>
<feature type="transmembrane region" description="Helical" evidence="1">
    <location>
        <begin position="231"/>
        <end position="250"/>
    </location>
</feature>
<sequence>MNVSVVIPNHNYAKTLGRCLRSVQRQTVPPIEVIVVDDCSTDDSVRIAEAAGATVIRHPVNRGVSAARNTGVAASRGDVIFFLDSDVALAPDAIEQALRVLAGDPDCGCAFGVYGPEPLIDDGPVERHRVLHLHFALTRQVGRTDTAVFALAAVPRRVLDDIGGFDERLRSAEDDEISERLRERYHIRLTDTVVGFHDEVDRLPDALHEQYRRAQLIPFSARNRMRRAGLAINRTGGVAAVALMLATLPLGLADPALLAVPGALLAAFAVADPPLSRFVARRKGWPYLAYFTGVNLLLHLAMLAGCARGLLRILTDPTFGPSRRVTIGATS</sequence>
<dbReference type="CDD" id="cd00761">
    <property type="entry name" value="Glyco_tranf_GTA_type"/>
    <property type="match status" value="1"/>
</dbReference>
<dbReference type="SUPFAM" id="SSF53448">
    <property type="entry name" value="Nucleotide-diphospho-sugar transferases"/>
    <property type="match status" value="1"/>
</dbReference>
<dbReference type="InterPro" id="IPR050834">
    <property type="entry name" value="Glycosyltransf_2"/>
</dbReference>
<keyword evidence="1" id="KW-1133">Transmembrane helix</keyword>